<evidence type="ECO:0000256" key="1">
    <source>
        <dbReference type="SAM" id="Phobius"/>
    </source>
</evidence>
<gene>
    <name evidence="2" type="ORF">BCR32DRAFT_266275</name>
</gene>
<dbReference type="EMBL" id="MCFG01000051">
    <property type="protein sequence ID" value="ORX84481.1"/>
    <property type="molecule type" value="Genomic_DNA"/>
</dbReference>
<name>A0A1Y1XFD9_9FUNG</name>
<keyword evidence="3" id="KW-1185">Reference proteome</keyword>
<dbReference type="InterPro" id="IPR010721">
    <property type="entry name" value="UstE-like"/>
</dbReference>
<keyword evidence="1" id="KW-1133">Transmembrane helix</keyword>
<feature type="transmembrane region" description="Helical" evidence="1">
    <location>
        <begin position="35"/>
        <end position="56"/>
    </location>
</feature>
<comment type="caution">
    <text evidence="2">The sequence shown here is derived from an EMBL/GenBank/DDBJ whole genome shotgun (WGS) entry which is preliminary data.</text>
</comment>
<sequence>MKKEKLIGLLVLFIIYILASVIGTFVFIYSEKLNIHYLINIFLADVVATIIVYLGGVIFKTASVYDPYWSVQTFIIYILLLFKFDNWKLGPILYLIPLVIYTIRLTGNFIYTFDSLKYIDWRYHMLKEKTKHFYQIVNLFGICLFPTCIVYLASVPMFIFAKDGTYNPLQFIGFTLMIGAILLELIADSQMHYFRKHRKDKNEIINIGLWKYSRHPNYLGEISFWFMMYVFFIVSYPQQWYWIIGAVLNLLLFLFISIPMEENHMMRYKPNLKIYQKTTSMLLLLPPKKNDLLC</sequence>
<feature type="transmembrane region" description="Helical" evidence="1">
    <location>
        <begin position="240"/>
        <end position="260"/>
    </location>
</feature>
<feature type="transmembrane region" description="Helical" evidence="1">
    <location>
        <begin position="133"/>
        <end position="159"/>
    </location>
</feature>
<dbReference type="Proteomes" id="UP000193944">
    <property type="component" value="Unassembled WGS sequence"/>
</dbReference>
<dbReference type="PANTHER" id="PTHR32251:SF23">
    <property type="entry name" value="3-OXO-5-ALPHA-STEROID 4-DEHYDROGENASE (DUF1295)"/>
    <property type="match status" value="1"/>
</dbReference>
<feature type="transmembrane region" description="Helical" evidence="1">
    <location>
        <begin position="171"/>
        <end position="194"/>
    </location>
</feature>
<reference evidence="2 3" key="1">
    <citation type="submission" date="2016-08" db="EMBL/GenBank/DDBJ databases">
        <title>A Parts List for Fungal Cellulosomes Revealed by Comparative Genomics.</title>
        <authorList>
            <consortium name="DOE Joint Genome Institute"/>
            <person name="Haitjema C.H."/>
            <person name="Gilmore S.P."/>
            <person name="Henske J.K."/>
            <person name="Solomon K.V."/>
            <person name="De Groot R."/>
            <person name="Kuo A."/>
            <person name="Mondo S.J."/>
            <person name="Salamov A.A."/>
            <person name="Labutti K."/>
            <person name="Zhao Z."/>
            <person name="Chiniquy J."/>
            <person name="Barry K."/>
            <person name="Brewer H.M."/>
            <person name="Purvine S.O."/>
            <person name="Wright A.T."/>
            <person name="Boxma B."/>
            <person name="Van Alen T."/>
            <person name="Hackstein J.H."/>
            <person name="Baker S.E."/>
            <person name="Grigoriev I.V."/>
            <person name="O'Malley M.A."/>
        </authorList>
    </citation>
    <scope>NUCLEOTIDE SEQUENCE [LARGE SCALE GENOMIC DNA]</scope>
    <source>
        <strain evidence="2 3">S4</strain>
    </source>
</reference>
<dbReference type="Gene3D" id="1.20.120.1630">
    <property type="match status" value="1"/>
</dbReference>
<feature type="transmembrane region" description="Helical" evidence="1">
    <location>
        <begin position="92"/>
        <end position="113"/>
    </location>
</feature>
<feature type="transmembrane region" description="Helical" evidence="1">
    <location>
        <begin position="215"/>
        <end position="234"/>
    </location>
</feature>
<dbReference type="PROSITE" id="PS50244">
    <property type="entry name" value="S5A_REDUCTASE"/>
    <property type="match status" value="1"/>
</dbReference>
<dbReference type="AlphaFoldDB" id="A0A1Y1XFD9"/>
<protein>
    <submittedName>
        <fullName evidence="2">DUF1295-domain-containing protein</fullName>
    </submittedName>
</protein>
<evidence type="ECO:0000313" key="2">
    <source>
        <dbReference type="EMBL" id="ORX84481.1"/>
    </source>
</evidence>
<dbReference type="GO" id="GO:0016020">
    <property type="term" value="C:membrane"/>
    <property type="evidence" value="ECO:0007669"/>
    <property type="project" value="TreeGrafter"/>
</dbReference>
<dbReference type="PANTHER" id="PTHR32251">
    <property type="entry name" value="3-OXO-5-ALPHA-STEROID 4-DEHYDROGENASE"/>
    <property type="match status" value="1"/>
</dbReference>
<organism evidence="2 3">
    <name type="scientific">Anaeromyces robustus</name>
    <dbReference type="NCBI Taxonomy" id="1754192"/>
    <lineage>
        <taxon>Eukaryota</taxon>
        <taxon>Fungi</taxon>
        <taxon>Fungi incertae sedis</taxon>
        <taxon>Chytridiomycota</taxon>
        <taxon>Chytridiomycota incertae sedis</taxon>
        <taxon>Neocallimastigomycetes</taxon>
        <taxon>Neocallimastigales</taxon>
        <taxon>Neocallimastigaceae</taxon>
        <taxon>Anaeromyces</taxon>
    </lineage>
</organism>
<proteinExistence type="predicted"/>
<reference evidence="2 3" key="2">
    <citation type="submission" date="2016-08" db="EMBL/GenBank/DDBJ databases">
        <title>Pervasive Adenine N6-methylation of Active Genes in Fungi.</title>
        <authorList>
            <consortium name="DOE Joint Genome Institute"/>
            <person name="Mondo S.J."/>
            <person name="Dannebaum R.O."/>
            <person name="Kuo R.C."/>
            <person name="Labutti K."/>
            <person name="Haridas S."/>
            <person name="Kuo A."/>
            <person name="Salamov A."/>
            <person name="Ahrendt S.R."/>
            <person name="Lipzen A."/>
            <person name="Sullivan W."/>
            <person name="Andreopoulos W.B."/>
            <person name="Clum A."/>
            <person name="Lindquist E."/>
            <person name="Daum C."/>
            <person name="Ramamoorthy G.K."/>
            <person name="Gryganskyi A."/>
            <person name="Culley D."/>
            <person name="Magnuson J.K."/>
            <person name="James T.Y."/>
            <person name="O'Malley M.A."/>
            <person name="Stajich J.E."/>
            <person name="Spatafora J.W."/>
            <person name="Visel A."/>
            <person name="Grigoriev I.V."/>
        </authorList>
    </citation>
    <scope>NUCLEOTIDE SEQUENCE [LARGE SCALE GENOMIC DNA]</scope>
    <source>
        <strain evidence="2 3">S4</strain>
    </source>
</reference>
<accession>A0A1Y1XFD9</accession>
<keyword evidence="1" id="KW-0812">Transmembrane</keyword>
<feature type="transmembrane region" description="Helical" evidence="1">
    <location>
        <begin position="7"/>
        <end position="29"/>
    </location>
</feature>
<dbReference type="OrthoDB" id="201504at2759"/>
<dbReference type="Pfam" id="PF06966">
    <property type="entry name" value="DUF1295"/>
    <property type="match status" value="1"/>
</dbReference>
<feature type="transmembrane region" description="Helical" evidence="1">
    <location>
        <begin position="68"/>
        <end position="86"/>
    </location>
</feature>
<evidence type="ECO:0000313" key="3">
    <source>
        <dbReference type="Proteomes" id="UP000193944"/>
    </source>
</evidence>
<keyword evidence="1" id="KW-0472">Membrane</keyword>